<evidence type="ECO:0000313" key="1">
    <source>
        <dbReference type="EMBL" id="AIK96306.1"/>
    </source>
</evidence>
<dbReference type="EMBL" id="CP008941">
    <property type="protein sequence ID" value="AIK96306.1"/>
    <property type="molecule type" value="Genomic_DNA"/>
</dbReference>
<organism evidence="1 2">
    <name type="scientific">Candidatus Odyssella acanthamoebae</name>
    <dbReference type="NCBI Taxonomy" id="91604"/>
    <lineage>
        <taxon>Bacteria</taxon>
        <taxon>Pseudomonadati</taxon>
        <taxon>Pseudomonadota</taxon>
        <taxon>Alphaproteobacteria</taxon>
        <taxon>Holosporales</taxon>
        <taxon>Candidatus Paracaedibacteraceae</taxon>
        <taxon>Candidatus Odyssella</taxon>
    </lineage>
</organism>
<evidence type="ECO:0000313" key="2">
    <source>
        <dbReference type="Proteomes" id="UP000028926"/>
    </source>
</evidence>
<gene>
    <name evidence="1" type="ORF">ID47_05500</name>
</gene>
<reference evidence="1 2" key="1">
    <citation type="submission" date="2014-07" db="EMBL/GenBank/DDBJ databases">
        <title>Comparative genomic insights into amoeba endosymbionts belonging to the families of Holosporaceae and Candidatus Midichloriaceae within Rickettsiales.</title>
        <authorList>
            <person name="Wang Z."/>
            <person name="Wu M."/>
        </authorList>
    </citation>
    <scope>NUCLEOTIDE SEQUENCE [LARGE SCALE GENOMIC DNA]</scope>
    <source>
        <strain evidence="1">PRA3</strain>
    </source>
</reference>
<dbReference type="Proteomes" id="UP000028926">
    <property type="component" value="Chromosome"/>
</dbReference>
<name>A0A077AV70_9PROT</name>
<dbReference type="HOGENOM" id="CLU_605050_0_0_5"/>
<dbReference type="RefSeq" id="WP_038464606.1">
    <property type="nucleotide sequence ID" value="NZ_CP008941.1"/>
</dbReference>
<proteinExistence type="predicted"/>
<keyword evidence="2" id="KW-1185">Reference proteome</keyword>
<dbReference type="KEGG" id="paca:ID47_05500"/>
<accession>A0A077AV70</accession>
<protein>
    <submittedName>
        <fullName evidence="1">Uncharacterized protein</fullName>
    </submittedName>
</protein>
<dbReference type="AlphaFoldDB" id="A0A077AV70"/>
<sequence length="452" mass="53367">MTLLSKLLLTILAFFLCFIFPLTSMEESSSSSSINTESQRRIGIELETSAIKGVPRTNMPSFTIKTSTSIWSIELDTGDFSNEEIDLHNMEIKTIGGYSEEVFLRMVTVMVEIIKYFYKIVQEKNNFYTLNRGRVDKMLKEIGLDNFNITTIGNKKNRFKILRNMVSSHKIVEPQISYQVSLSEVPRIFNRLDKLGEKNATFFCKSLKDNFKPYFKMTNEQINAYEAQELEKNRHQQNERLREELNQQTKLISNRFKVLQIHNFFNDVIYLRIKDASPNVRGFSYLFLYYWASIFNNNNEYAASLEPGLKPYLTVLSRLPISDLYKYVLNESEKEEFKRIFDKIISKVGKDYKIRKYIYYDEREGQNKISTSEYNLEEWYQSILNESSERDLLSPPPHMSESYSMGLYRWEETKSPVLEVRGYSTMNIDINNLEEFLKKEANWFFNDEENQS</sequence>